<evidence type="ECO:0000313" key="1">
    <source>
        <dbReference type="EMBL" id="MCJ8741815.1"/>
    </source>
</evidence>
<protein>
    <submittedName>
        <fullName evidence="1">Uncharacterized protein</fullName>
    </submittedName>
</protein>
<keyword evidence="2" id="KW-1185">Reference proteome</keyword>
<evidence type="ECO:0000313" key="2">
    <source>
        <dbReference type="Proteomes" id="UP000830395"/>
    </source>
</evidence>
<name>A0ACC5Z2A9_9TELE</name>
<reference evidence="1" key="1">
    <citation type="submission" date="2020-02" db="EMBL/GenBank/DDBJ databases">
        <title>Genome sequencing of the panga catfish, Pangasius djambal.</title>
        <authorList>
            <person name="Wen M."/>
            <person name="Zahm M."/>
            <person name="Roques C."/>
            <person name="Cabau C."/>
            <person name="Klopp C."/>
            <person name="Donnadieu C."/>
            <person name="Jouanno E."/>
            <person name="Avarre J.-C."/>
            <person name="Campet M."/>
            <person name="Ha T."/>
            <person name="Dugue R."/>
            <person name="Lampietro C."/>
            <person name="Louis A."/>
            <person name="Herpin A."/>
            <person name="Echchiki A."/>
            <person name="Berthelot C."/>
            <person name="Parey E."/>
            <person name="Roest-Crollius H."/>
            <person name="Braasch I."/>
            <person name="Postlethwait J.H."/>
            <person name="Bobe J."/>
            <person name="Montfort J."/>
            <person name="Bouchez O."/>
            <person name="Begum T."/>
            <person name="Schartl M."/>
            <person name="Gustiano R."/>
            <person name="Guiguen Y."/>
        </authorList>
    </citation>
    <scope>NUCLEOTIDE SEQUENCE</scope>
    <source>
        <strain evidence="1">Pdj_M5554</strain>
    </source>
</reference>
<dbReference type="Proteomes" id="UP000830395">
    <property type="component" value="Chromosome 16"/>
</dbReference>
<accession>A0ACC5Z2A9</accession>
<organism evidence="1 2">
    <name type="scientific">Pangasius djambal</name>
    <dbReference type="NCBI Taxonomy" id="1691987"/>
    <lineage>
        <taxon>Eukaryota</taxon>
        <taxon>Metazoa</taxon>
        <taxon>Chordata</taxon>
        <taxon>Craniata</taxon>
        <taxon>Vertebrata</taxon>
        <taxon>Euteleostomi</taxon>
        <taxon>Actinopterygii</taxon>
        <taxon>Neopterygii</taxon>
        <taxon>Teleostei</taxon>
        <taxon>Ostariophysi</taxon>
        <taxon>Siluriformes</taxon>
        <taxon>Pangasiidae</taxon>
        <taxon>Pangasius</taxon>
    </lineage>
</organism>
<dbReference type="EMBL" id="CM040990">
    <property type="protein sequence ID" value="MCJ8741815.1"/>
    <property type="molecule type" value="Genomic_DNA"/>
</dbReference>
<sequence>MQTDISILQMVEDLEHRVVGADLQIKVMAPLIGPSDTDSAAESSAGFQVFTAPEPDSTREDLQYYEHEVDPREDWMVRSKKEWWDLLRVPTNPLDLAVMRLTNLERNIERRYLKGPLWNLAEVMRLAPPTTPPGGEEIAMDTISLENEITPRLKTWRQALDRCRSASQLSLCLLQLERAIAWEKSIIKVTCQVCHKGDNDACLLLCDGCDRGWHMYCLRPKVTQVPEGDWFCPTCSSMETGEGSQPKQSARQRANARKRRPAYGGENSNEEQRHRQNMTTRQKYVLAPSSGTSYLPSKRRRMATRNQPDLTYCEIILMEMEAHSDAWPFLEPVNPRLVPGYRRIIKNPMDFLTMRERLLQGGYCTCEEFAADAQLVFNNCELFNEDTSEVGMAGHSMRRFFESRWAEFYSNSEK</sequence>
<gene>
    <name evidence="1" type="ORF">PDJAM_G00074970</name>
</gene>
<proteinExistence type="predicted"/>
<comment type="caution">
    <text evidence="1">The sequence shown here is derived from an EMBL/GenBank/DDBJ whole genome shotgun (WGS) entry which is preliminary data.</text>
</comment>